<evidence type="ECO:0000256" key="1">
    <source>
        <dbReference type="SAM" id="Phobius"/>
    </source>
</evidence>
<dbReference type="Pfam" id="PF04956">
    <property type="entry name" value="TrbC"/>
    <property type="match status" value="1"/>
</dbReference>
<evidence type="ECO:0000313" key="3">
    <source>
        <dbReference type="EMBL" id="AUG51513.1"/>
    </source>
</evidence>
<proteinExistence type="predicted"/>
<organism evidence="3 4">
    <name type="scientific">Thalassospira marina</name>
    <dbReference type="NCBI Taxonomy" id="2048283"/>
    <lineage>
        <taxon>Bacteria</taxon>
        <taxon>Pseudomonadati</taxon>
        <taxon>Pseudomonadota</taxon>
        <taxon>Alphaproteobacteria</taxon>
        <taxon>Rhodospirillales</taxon>
        <taxon>Thalassospiraceae</taxon>
        <taxon>Thalassospira</taxon>
    </lineage>
</organism>
<feature type="chain" id="PRO_5045862237" description="Type IV secretion system protein VirB2" evidence="2">
    <location>
        <begin position="27"/>
        <end position="105"/>
    </location>
</feature>
<keyword evidence="4" id="KW-1185">Reference proteome</keyword>
<feature type="signal peptide" evidence="2">
    <location>
        <begin position="1"/>
        <end position="26"/>
    </location>
</feature>
<evidence type="ECO:0000313" key="4">
    <source>
        <dbReference type="Proteomes" id="UP000233458"/>
    </source>
</evidence>
<sequence>MTKKNTLTLCFVVALATLAFSDPAFAQTSTATGSEWYDPITSLFDNIQTGVGKIGTIIIGLGVMSLGVWAGFTGRMDWVRAGMIVFGGVLVTSGPAISAALFGGS</sequence>
<keyword evidence="1" id="KW-1133">Transmembrane helix</keyword>
<feature type="transmembrane region" description="Helical" evidence="1">
    <location>
        <begin position="84"/>
        <end position="103"/>
    </location>
</feature>
<evidence type="ECO:0008006" key="5">
    <source>
        <dbReference type="Google" id="ProtNLM"/>
    </source>
</evidence>
<keyword evidence="1" id="KW-0812">Transmembrane</keyword>
<protein>
    <recommendedName>
        <fullName evidence="5">Type IV secretion system protein VirB2</fullName>
    </recommendedName>
</protein>
<reference evidence="3 4" key="1">
    <citation type="submission" date="2017-10" db="EMBL/GenBank/DDBJ databases">
        <title>Biodiversity and function of Thalassospira species in the particle-attached aromatic-hydrocarbon-degrading consortia from the surface seawater of the China South Sea.</title>
        <authorList>
            <person name="Dong C."/>
            <person name="Liu R."/>
            <person name="Shao Z."/>
        </authorList>
    </citation>
    <scope>NUCLEOTIDE SEQUENCE [LARGE SCALE GENOMIC DNA]</scope>
    <source>
        <strain evidence="3 4">CSC3H3</strain>
    </source>
</reference>
<dbReference type="InterPro" id="IPR007039">
    <property type="entry name" value="TrbC/VirB2"/>
</dbReference>
<name>A0ABN5FB70_9PROT</name>
<evidence type="ECO:0000256" key="2">
    <source>
        <dbReference type="SAM" id="SignalP"/>
    </source>
</evidence>
<keyword evidence="2" id="KW-0732">Signal</keyword>
<dbReference type="RefSeq" id="WP_101283239.1">
    <property type="nucleotide sequence ID" value="NZ_CP024199.1"/>
</dbReference>
<dbReference type="EMBL" id="CP024199">
    <property type="protein sequence ID" value="AUG51513.1"/>
    <property type="molecule type" value="Genomic_DNA"/>
</dbReference>
<keyword evidence="1" id="KW-0472">Membrane</keyword>
<accession>A0ABN5FB70</accession>
<feature type="transmembrane region" description="Helical" evidence="1">
    <location>
        <begin position="50"/>
        <end position="72"/>
    </location>
</feature>
<gene>
    <name evidence="3" type="ORF">CSC3H3_01400</name>
</gene>
<dbReference type="Proteomes" id="UP000233458">
    <property type="component" value="Chromosome"/>
</dbReference>